<evidence type="ECO:0000313" key="2">
    <source>
        <dbReference type="EMBL" id="VDP47650.1"/>
    </source>
</evidence>
<evidence type="ECO:0000256" key="1">
    <source>
        <dbReference type="SAM" id="MobiDB-lite"/>
    </source>
</evidence>
<dbReference type="AlphaFoldDB" id="A0A183KAW8"/>
<dbReference type="STRING" id="6186.A0A183KAW8"/>
<reference evidence="2 3" key="2">
    <citation type="submission" date="2018-11" db="EMBL/GenBank/DDBJ databases">
        <authorList>
            <consortium name="Pathogen Informatics"/>
        </authorList>
    </citation>
    <scope>NUCLEOTIDE SEQUENCE [LARGE SCALE GENOMIC DNA]</scope>
    <source>
        <strain evidence="2">Dakar</strain>
        <strain evidence="3">Dakar, Senegal</strain>
    </source>
</reference>
<evidence type="ECO:0000313" key="3">
    <source>
        <dbReference type="Proteomes" id="UP000279833"/>
    </source>
</evidence>
<evidence type="ECO:0000313" key="4">
    <source>
        <dbReference type="WBParaSite" id="SCUD_0001215601-mRNA-1"/>
    </source>
</evidence>
<organism evidence="4">
    <name type="scientific">Schistosoma curassoni</name>
    <dbReference type="NCBI Taxonomy" id="6186"/>
    <lineage>
        <taxon>Eukaryota</taxon>
        <taxon>Metazoa</taxon>
        <taxon>Spiralia</taxon>
        <taxon>Lophotrochozoa</taxon>
        <taxon>Platyhelminthes</taxon>
        <taxon>Trematoda</taxon>
        <taxon>Digenea</taxon>
        <taxon>Strigeidida</taxon>
        <taxon>Schistosomatoidea</taxon>
        <taxon>Schistosomatidae</taxon>
        <taxon>Schistosoma</taxon>
    </lineage>
</organism>
<protein>
    <submittedName>
        <fullName evidence="4">Serine/threonine-protein kinase</fullName>
    </submittedName>
</protein>
<reference evidence="4" key="1">
    <citation type="submission" date="2016-06" db="UniProtKB">
        <authorList>
            <consortium name="WormBaseParasite"/>
        </authorList>
    </citation>
    <scope>IDENTIFICATION</scope>
</reference>
<feature type="compositionally biased region" description="Low complexity" evidence="1">
    <location>
        <begin position="46"/>
        <end position="55"/>
    </location>
</feature>
<gene>
    <name evidence="2" type="ORF">SCUD_LOCUS12156</name>
</gene>
<feature type="compositionally biased region" description="Basic and acidic residues" evidence="1">
    <location>
        <begin position="81"/>
        <end position="94"/>
    </location>
</feature>
<feature type="region of interest" description="Disordered" evidence="1">
    <location>
        <begin position="34"/>
        <end position="55"/>
    </location>
</feature>
<dbReference type="WBParaSite" id="SCUD_0001215601-mRNA-1">
    <property type="protein sequence ID" value="SCUD_0001215601-mRNA-1"/>
    <property type="gene ID" value="SCUD_0001215601"/>
</dbReference>
<dbReference type="EMBL" id="UZAK01034908">
    <property type="protein sequence ID" value="VDP47650.1"/>
    <property type="molecule type" value="Genomic_DNA"/>
</dbReference>
<feature type="region of interest" description="Disordered" evidence="1">
    <location>
        <begin position="77"/>
        <end position="116"/>
    </location>
</feature>
<accession>A0A183KAW8</accession>
<proteinExistence type="predicted"/>
<name>A0A183KAW8_9TREM</name>
<sequence length="403" mass="46616">MHFATNLVYNLLSPKYSPVFRSARFKQKSILKETNKRSNRIPNLHSSISSETSSLESLDSLSSTDLLPSVEVKKHSKKVIKQNDEKDRIMEEQRNNSYQLTESNLPGNNNNNEHNDINGQQPLNVYEGRQTDDCLSSITVSTVNKQHLQLNYYLEITKTRFQKFGVPFMKPTNRLSTSIRINNKNHENSGAFNKIILNLPINRIKKDHLCTTQSAPCSPIFMKKEHTTPTHLFHTIFNSERITSPYLKKKQIFQLNPVKETTISSSNSLLISNVKNHLNGNLLIKRNKSYCQKTYNNNNNNKDSNNLNKLPLSQLELNIQQFKSINKKLDVDNLDDKSAGYVNNNNNIKGKALLDNDHFVNRKNVSFVFMVYQLLLHYYSSMIKVNRSHNMYVCIWEVFKKCI</sequence>
<dbReference type="Proteomes" id="UP000279833">
    <property type="component" value="Unassembled WGS sequence"/>
</dbReference>
<keyword evidence="3" id="KW-1185">Reference proteome</keyword>